<dbReference type="SMART" id="SM00637">
    <property type="entry name" value="CBD_II"/>
    <property type="match status" value="1"/>
</dbReference>
<organism evidence="3 4">
    <name type="scientific">Ruminococcus bicirculans</name>
    <name type="common">ex Wegman et al. 2014</name>
    <dbReference type="NCBI Taxonomy" id="1160721"/>
    <lineage>
        <taxon>Bacteria</taxon>
        <taxon>Bacillati</taxon>
        <taxon>Bacillota</taxon>
        <taxon>Clostridia</taxon>
        <taxon>Eubacteriales</taxon>
        <taxon>Oscillospiraceae</taxon>
        <taxon>Ruminococcus</taxon>
    </lineage>
</organism>
<dbReference type="InterPro" id="IPR008965">
    <property type="entry name" value="CBM2/CBM3_carb-bd_dom_sf"/>
</dbReference>
<dbReference type="EMBL" id="JAQMLS010000012">
    <property type="protein sequence ID" value="MDB8743122.1"/>
    <property type="molecule type" value="Genomic_DNA"/>
</dbReference>
<dbReference type="SUPFAM" id="SSF49384">
    <property type="entry name" value="Carbohydrate-binding domain"/>
    <property type="match status" value="1"/>
</dbReference>
<evidence type="ECO:0000313" key="3">
    <source>
        <dbReference type="EMBL" id="MDB8743122.1"/>
    </source>
</evidence>
<name>A0AAW6E886_9FIRM</name>
<dbReference type="GO" id="GO:0030247">
    <property type="term" value="F:polysaccharide binding"/>
    <property type="evidence" value="ECO:0007669"/>
    <property type="project" value="InterPro"/>
</dbReference>
<protein>
    <submittedName>
        <fullName evidence="3">Cellulose binding domain-containing protein</fullName>
    </submittedName>
</protein>
<dbReference type="RefSeq" id="WP_195552213.1">
    <property type="nucleotide sequence ID" value="NZ_JADMNX010000012.1"/>
</dbReference>
<dbReference type="InterPro" id="IPR012291">
    <property type="entry name" value="CBM2_carb-bd_dom_sf"/>
</dbReference>
<keyword evidence="1" id="KW-0732">Signal</keyword>
<gene>
    <name evidence="3" type="ORF">PNV70_13720</name>
</gene>
<reference evidence="3" key="1">
    <citation type="submission" date="2023-01" db="EMBL/GenBank/DDBJ databases">
        <title>Human gut microbiome strain richness.</title>
        <authorList>
            <person name="Chen-Liaw A."/>
        </authorList>
    </citation>
    <scope>NUCLEOTIDE SEQUENCE</scope>
    <source>
        <strain evidence="3">D59st1_B8_D59t2_181005</strain>
    </source>
</reference>
<evidence type="ECO:0000313" key="4">
    <source>
        <dbReference type="Proteomes" id="UP001211421"/>
    </source>
</evidence>
<dbReference type="GO" id="GO:0005975">
    <property type="term" value="P:carbohydrate metabolic process"/>
    <property type="evidence" value="ECO:0007669"/>
    <property type="project" value="InterPro"/>
</dbReference>
<proteinExistence type="predicted"/>
<evidence type="ECO:0000256" key="1">
    <source>
        <dbReference type="SAM" id="SignalP"/>
    </source>
</evidence>
<dbReference type="Pfam" id="PF00553">
    <property type="entry name" value="CBM_2"/>
    <property type="match status" value="1"/>
</dbReference>
<sequence length="213" mass="24068">MKRRIISIFMSVIVPINIIVPVYASAADVADNNSSVYIGNGYVVYYDIKSSWGNNQNNEIKIKNIGSETISNWALKYDAHGEISGLWNGIAYSSETQYIIKNTGYNYEIQSDQEVNFGYCVTGEGLEIPKVFEICSQRTDKAENEYIVSLNVTNDWGNGFTGEIKIQNLSAEPIPRLLACLILSINLKLTFRQMSKAFQILTPIRILSRYRLK</sequence>
<dbReference type="Proteomes" id="UP001211421">
    <property type="component" value="Unassembled WGS sequence"/>
</dbReference>
<accession>A0AAW6E886</accession>
<feature type="signal peptide" evidence="1">
    <location>
        <begin position="1"/>
        <end position="26"/>
    </location>
</feature>
<feature type="domain" description="CBM2" evidence="2">
    <location>
        <begin position="42"/>
        <end position="135"/>
    </location>
</feature>
<comment type="caution">
    <text evidence="3">The sequence shown here is derived from an EMBL/GenBank/DDBJ whole genome shotgun (WGS) entry which is preliminary data.</text>
</comment>
<dbReference type="InterPro" id="IPR001919">
    <property type="entry name" value="CBD2"/>
</dbReference>
<evidence type="ECO:0000259" key="2">
    <source>
        <dbReference type="SMART" id="SM00637"/>
    </source>
</evidence>
<feature type="chain" id="PRO_5043341651" evidence="1">
    <location>
        <begin position="27"/>
        <end position="213"/>
    </location>
</feature>
<dbReference type="AlphaFoldDB" id="A0AAW6E886"/>
<dbReference type="GO" id="GO:0004553">
    <property type="term" value="F:hydrolase activity, hydrolyzing O-glycosyl compounds"/>
    <property type="evidence" value="ECO:0007669"/>
    <property type="project" value="InterPro"/>
</dbReference>
<dbReference type="Gene3D" id="2.60.40.290">
    <property type="match status" value="1"/>
</dbReference>